<dbReference type="AlphaFoldDB" id="A0A7S3UE69"/>
<dbReference type="PANTHER" id="PTHR12794">
    <property type="entry name" value="GEMIN2"/>
    <property type="match status" value="1"/>
</dbReference>
<evidence type="ECO:0000256" key="2">
    <source>
        <dbReference type="SAM" id="MobiDB-lite"/>
    </source>
</evidence>
<feature type="compositionally biased region" description="Basic and acidic residues" evidence="2">
    <location>
        <begin position="1"/>
        <end position="16"/>
    </location>
</feature>
<dbReference type="EMBL" id="HBIS01006555">
    <property type="protein sequence ID" value="CAE0612099.1"/>
    <property type="molecule type" value="Transcribed_RNA"/>
</dbReference>
<dbReference type="Pfam" id="PF04938">
    <property type="entry name" value="SIP1"/>
    <property type="match status" value="1"/>
</dbReference>
<dbReference type="Gene3D" id="1.20.58.1070">
    <property type="match status" value="1"/>
</dbReference>
<sequence>MEEAWNAERRQDRDVDVMDEDEWIEEGDEEVWDDEEEWDDDDDEEEEDSEDDMRPKRAFEVAGEPDEDSGPPVDGEEYLRRVIAEAKKYPDVITSDLDPRHFDHRRTEYVPKSKPELDTDEEPLHEEGILCEIMQDFSKLRLHVASVKQNIGGEDAELNQHAWQENWEQLLVGEPEAKKLTTLDQHSLGSLFLELARRANNQGQISNHDSLWMYYILAFLEKPLEKQAEMAIKYLQEQSTRLKSQSSDTSASTPNLNMIRHIAEETFVRT</sequence>
<evidence type="ECO:0000256" key="1">
    <source>
        <dbReference type="ARBA" id="ARBA00025758"/>
    </source>
</evidence>
<dbReference type="GO" id="GO:0032797">
    <property type="term" value="C:SMN complex"/>
    <property type="evidence" value="ECO:0007669"/>
    <property type="project" value="TreeGrafter"/>
</dbReference>
<organism evidence="3">
    <name type="scientific">Picocystis salinarum</name>
    <dbReference type="NCBI Taxonomy" id="88271"/>
    <lineage>
        <taxon>Eukaryota</taxon>
        <taxon>Viridiplantae</taxon>
        <taxon>Chlorophyta</taxon>
        <taxon>Picocystophyceae</taxon>
        <taxon>Picocystales</taxon>
        <taxon>Picocystaceae</taxon>
        <taxon>Picocystis</taxon>
    </lineage>
</organism>
<proteinExistence type="inferred from homology"/>
<protein>
    <submittedName>
        <fullName evidence="3">Uncharacterized protein</fullName>
    </submittedName>
</protein>
<gene>
    <name evidence="3" type="ORF">PSAL00342_LOCUS5934</name>
</gene>
<accession>A0A7S3UE69</accession>
<comment type="similarity">
    <text evidence="1">Belongs to the gemin-2 family.</text>
</comment>
<dbReference type="PANTHER" id="PTHR12794:SF0">
    <property type="entry name" value="GEM-ASSOCIATED PROTEIN 2"/>
    <property type="match status" value="1"/>
</dbReference>
<evidence type="ECO:0000313" key="3">
    <source>
        <dbReference type="EMBL" id="CAE0612099.1"/>
    </source>
</evidence>
<dbReference type="GO" id="GO:0000387">
    <property type="term" value="P:spliceosomal snRNP assembly"/>
    <property type="evidence" value="ECO:0007669"/>
    <property type="project" value="InterPro"/>
</dbReference>
<feature type="region of interest" description="Disordered" evidence="2">
    <location>
        <begin position="1"/>
        <end position="76"/>
    </location>
</feature>
<dbReference type="InterPro" id="IPR035426">
    <property type="entry name" value="Gemin2/Brr1"/>
</dbReference>
<dbReference type="GO" id="GO:0005634">
    <property type="term" value="C:nucleus"/>
    <property type="evidence" value="ECO:0007669"/>
    <property type="project" value="TreeGrafter"/>
</dbReference>
<feature type="compositionally biased region" description="Acidic residues" evidence="2">
    <location>
        <begin position="17"/>
        <end position="51"/>
    </location>
</feature>
<reference evidence="3" key="1">
    <citation type="submission" date="2021-01" db="EMBL/GenBank/DDBJ databases">
        <authorList>
            <person name="Corre E."/>
            <person name="Pelletier E."/>
            <person name="Niang G."/>
            <person name="Scheremetjew M."/>
            <person name="Finn R."/>
            <person name="Kale V."/>
            <person name="Holt S."/>
            <person name="Cochrane G."/>
            <person name="Meng A."/>
            <person name="Brown T."/>
            <person name="Cohen L."/>
        </authorList>
    </citation>
    <scope>NUCLEOTIDE SEQUENCE</scope>
    <source>
        <strain evidence="3">CCMP1897</strain>
    </source>
</reference>
<name>A0A7S3UE69_9CHLO</name>